<organism evidence="1 2">
    <name type="scientific">Kibdelosporangium banguiense</name>
    <dbReference type="NCBI Taxonomy" id="1365924"/>
    <lineage>
        <taxon>Bacteria</taxon>
        <taxon>Bacillati</taxon>
        <taxon>Actinomycetota</taxon>
        <taxon>Actinomycetes</taxon>
        <taxon>Pseudonocardiales</taxon>
        <taxon>Pseudonocardiaceae</taxon>
        <taxon>Kibdelosporangium</taxon>
    </lineage>
</organism>
<comment type="caution">
    <text evidence="1">The sequence shown here is derived from an EMBL/GenBank/DDBJ whole genome shotgun (WGS) entry which is preliminary data.</text>
</comment>
<dbReference type="Proteomes" id="UP001519332">
    <property type="component" value="Unassembled WGS sequence"/>
</dbReference>
<evidence type="ECO:0000313" key="2">
    <source>
        <dbReference type="Proteomes" id="UP001519332"/>
    </source>
</evidence>
<name>A0ABS4U3K1_9PSEU</name>
<sequence length="432" mass="47353">MTAPAPPRPAEEAARLSPKQKDSILDATCRICVWEGSIRSGKTIASILKWLRYVQTGPKGPLAIIGRTRDTIARNVLDVIADIAPGAISFNRGAPTCRILGRLVHIIGASDAKAEKVLRGLTLAGAYVDEATTIPEDFFVQLLGRLSVPGAQLFCTTNPDNPEHWFRKKYLKRANELDLATWHFVMDDNPSLTEEYKTKTRAEFTGLWFKRFILGQWVAAEGAIYDLLDDTIHCRPAPAKDQWLTAWIALDYGTSNPTHAGLIVLAVDALGVPGLYVVSEWEHDGRAKGQLTDAAISKRLSEWAQEQLADTGLDPVVALDPSAASLRTQMRADGWPGLRSADNRVDVGIRNTASLFGGGRLFVDAERCPVLWEQLCGYVWDDEALTKGEEKPKKVADHGCDMLRYGVQSARGVWRQWLPDLAAADGGLADAA</sequence>
<dbReference type="Gene3D" id="3.30.420.280">
    <property type="match status" value="1"/>
</dbReference>
<dbReference type="RefSeq" id="WP_209647860.1">
    <property type="nucleotide sequence ID" value="NZ_JAGINW010000001.1"/>
</dbReference>
<dbReference type="Gene3D" id="3.40.50.300">
    <property type="entry name" value="P-loop containing nucleotide triphosphate hydrolases"/>
    <property type="match status" value="1"/>
</dbReference>
<evidence type="ECO:0000313" key="1">
    <source>
        <dbReference type="EMBL" id="MBP2331244.1"/>
    </source>
</evidence>
<dbReference type="InterPro" id="IPR027417">
    <property type="entry name" value="P-loop_NTPase"/>
</dbReference>
<proteinExistence type="predicted"/>
<accession>A0ABS4U3K1</accession>
<dbReference type="EMBL" id="JAGINW010000001">
    <property type="protein sequence ID" value="MBP2331244.1"/>
    <property type="molecule type" value="Genomic_DNA"/>
</dbReference>
<gene>
    <name evidence="1" type="ORF">JOF56_011629</name>
</gene>
<keyword evidence="2" id="KW-1185">Reference proteome</keyword>
<reference evidence="1 2" key="1">
    <citation type="submission" date="2021-03" db="EMBL/GenBank/DDBJ databases">
        <title>Sequencing the genomes of 1000 actinobacteria strains.</title>
        <authorList>
            <person name="Klenk H.-P."/>
        </authorList>
    </citation>
    <scope>NUCLEOTIDE SEQUENCE [LARGE SCALE GENOMIC DNA]</scope>
    <source>
        <strain evidence="1 2">DSM 46670</strain>
    </source>
</reference>
<dbReference type="Pfam" id="PF03237">
    <property type="entry name" value="Terminase_6N"/>
    <property type="match status" value="1"/>
</dbReference>
<protein>
    <submittedName>
        <fullName evidence="1">PBSX family phage terminase large subunit</fullName>
    </submittedName>
</protein>